<sequence>MAPKTGSAAVTIGADSPDAQAARAATGGAAAASAGDAPARAGELPVRVAAQPGTAQRTRSVKVEVSGADSGAAAGGQTSLVSLSGQAGDQVRVSLEVKGLGGQAWADRAHLVALPACALTTPDAAECRVQTPVAAVLDQAAGTLTADVALPQSKSSVASSGGVVRASFVQAASTQTAPLVLAAAPTASGPAGSYAATSLNPSAAWSSGSNVGNFTYSYPIQLPPPLGGVAPSVALSYDSSAVDGKTSAQNAQASWVGAGWDYQPGFIERSYKSCSKDGISNSYDLCWGGQNATISLAGHSGALVRDDATGVWHLQSDDGSKVEQLTGAPNGLPTGEYWRLTTGDGTQYYFGQNHLPGGDGSDQASKSAWSEPVYSPNSGDPCYNSGSGQASNCMMGWRWNLDYVVDAHQNLITYTYTPETNQYSQGAGQNNGIGTLTTYTRGGNLQQIAYGQRLPEQLTAKGTVKAATLVTFTTAERCLPSGTITCDPSQRTKANQAYWPDTPLDQACDGSSSCNVSGPSFFTTKRLTTIATSVLANGSYTPVDSWALGQSFRDPGDGTPQTLWLDSITRTGSTGGASNAVTLPPVTFTPVEKANRVDGLVPAEPAFNEPRIQQITTETGGQINVIYTQPACSRVSGPMPSSEDGNTLPCQPVHWYLPGSSSTTPVSDWFNKYLVTDITEQDGVTGAVSKATHYTYNGDTAWHRNDAQFTDPATRTWDGFRGYQSVTVNTGSAFPGEAPKTQQTVIYLRGMDGDYKADGTRRSVSVANPLGGTVTDSNWLSGAKLATQAYTQVGGQVVSMSGTVYSSQQTTATQAQVGGMPPLVARYASAQATGISKALLSDGTTWRTTTSVVTTDPAHGNRVLTSDDQGDGSAATPEVCTTMSYATSSNPALTGLLSERKAVAGSCGMAANAQNTVSDTRILFDGQPFGQAGATADPTSSQILDHYDGSGNPVYLNTGATTSDIYGRPLTKSSSDGSTYNASGAQLTGPNTTVATSNIAYTPGTGAYPTTVVSTSPTGWTSTVTQEPGRGLALTATDPNNRTATEQYDGLGRVTNVWTPDRSTSYSASINYTYSVNGTSAPSSVTTRTLRETLPGSTDFSWKTEIYDGLNRLRQAQATLPTGAAGRLVSDTVYDSHGWPIKTSSPYFDSTTKPNTAVFSPQDSQVPAQTWTTYDGMGRVTNSAFMSYGQPQWSTATAYPGADRTDVTPPQGAMPASTVIDARGHTVALWQYRTSTPTGRSTDADVTNYSYTRGGQPAGRTDAAGNTWSYGYDLQGRQVSATEPDSGTTQTYYDANSRIDHATDAKGNTLAYSYDLLGRMTGLYSGSVAPANQLAGWVYDTLAKGQLTSSTRYVGGASGQAYIKAVTGYDIAYRPTGASVTIPSSEGELAGTYSTTTIYNPVLGTVKRTTLPALGGLPAETVGYTYTTTGVLTASGGASPMVTRVNYDAWGRATRTTLGPAGNQLVSTQQWDPATGHLITSWLDRQNGTVSVNQVSYTYNQSGSVTSISDLQDSVATDAQCFTYDYLGRLTNAWTDTAGTTTQATGAWTDSSGAVKGTGASASVPGIGSCTNATGPRSSVGGPAPYWQSYGYDATGNRTSLVQHDITGNTANDVTTTQTFGAPGSINTATSAPNTGGGTGGPHALLTSSTKSASGTTTASYQYDVLGNTTAVTSPSGTTTLTWNGEDKLDTTAISGQSGTTTYLYDADGGQLIRRNAGKTTLFLGPDQLTVDNSGSMSDVRSYGAPGGVTLSRVTAATAGGTLVYQWADSHGTGNVQISSDSSQAVTRRPSDPFGNPRGTQPAPGSWSGSSGFVGGTLDPATGLTNLGAREYQPATGRFLNPDPILGTGDPQQWNGYAYSDNNPVNLSDPSGLYAPFCVTLECVQGTGGTGSAAGDTSNAPPGTMPGGDPVYVQISPVVAVQDDGSGTVQKLKNAYDDYFKKRPASAGLPPVTEELAAIDAGCRSLGSACNKDVQDLLENLWEWDAAYPANGQNYAGVRGIILTINACAFRGSCGKADKGTYLTADEDGLHTYGSVNGKAAAKENRYDLEISLGGGASVDFCHSFLADSEVLLADGSHKPISEVTTGDTVLSTDAASGTTTGEKVTGTITTNTDKAFSTVELSDGSGTEQIVATDTHPFWVDSAQRWVNAGDLKPGMILHSSGRQLTVLSVGHFQGRHQTFDLTVANTHSYYVLAGSAPVLVHNCNGLMPGHDVTCKCEGIGDEIIWKKAPTEDDQPEDDVFTRHALQRLRERHVPDEDGRALLQREPFSYYHDGQWKSGYYDPKSKLFVGKTIDGNVNTVMIEVEQGYISRLKAARPGYDE</sequence>
<dbReference type="PANTHER" id="PTHR32305">
    <property type="match status" value="1"/>
</dbReference>
<organism evidence="3 4">
    <name type="scientific">Streptomyces tateyamensis</name>
    <dbReference type="NCBI Taxonomy" id="565073"/>
    <lineage>
        <taxon>Bacteria</taxon>
        <taxon>Bacillati</taxon>
        <taxon>Actinomycetota</taxon>
        <taxon>Actinomycetes</taxon>
        <taxon>Kitasatosporales</taxon>
        <taxon>Streptomycetaceae</taxon>
        <taxon>Streptomyces</taxon>
    </lineage>
</organism>
<dbReference type="Pfam" id="PF05593">
    <property type="entry name" value="RHS_repeat"/>
    <property type="match status" value="1"/>
</dbReference>
<feature type="region of interest" description="Disordered" evidence="1">
    <location>
        <begin position="1239"/>
        <end position="1263"/>
    </location>
</feature>
<dbReference type="NCBIfam" id="TIGR01643">
    <property type="entry name" value="YD_repeat_2x"/>
    <property type="match status" value="1"/>
</dbReference>
<dbReference type="InterPro" id="IPR003587">
    <property type="entry name" value="Hint_dom_N"/>
</dbReference>
<gene>
    <name evidence="3" type="ORF">C7C46_30345</name>
</gene>
<feature type="region of interest" description="Disordered" evidence="1">
    <location>
        <begin position="1775"/>
        <end position="1819"/>
    </location>
</feature>
<dbReference type="Gene3D" id="2.170.16.10">
    <property type="entry name" value="Hedgehog/Intein (Hint) domain"/>
    <property type="match status" value="1"/>
</dbReference>
<dbReference type="SUPFAM" id="SSF51294">
    <property type="entry name" value="Hedgehog/intein (Hint) domain"/>
    <property type="match status" value="1"/>
</dbReference>
<proteinExistence type="predicted"/>
<reference evidence="3 4" key="1">
    <citation type="submission" date="2018-03" db="EMBL/GenBank/DDBJ databases">
        <title>Bioinformatic expansion and discovery of thiopeptide antibiotics.</title>
        <authorList>
            <person name="Schwalen C.J."/>
            <person name="Hudson G.A."/>
            <person name="Mitchell D.A."/>
        </authorList>
    </citation>
    <scope>NUCLEOTIDE SEQUENCE [LARGE SCALE GENOMIC DNA]</scope>
    <source>
        <strain evidence="3 4">ATCC 21389</strain>
    </source>
</reference>
<dbReference type="SMART" id="SM00306">
    <property type="entry name" value="HintN"/>
    <property type="match status" value="1"/>
</dbReference>
<feature type="compositionally biased region" description="Polar residues" evidence="1">
    <location>
        <begin position="1618"/>
        <end position="1634"/>
    </location>
</feature>
<feature type="region of interest" description="Disordered" evidence="1">
    <location>
        <begin position="354"/>
        <end position="376"/>
    </location>
</feature>
<name>A0A2V4MXS9_9ACTN</name>
<dbReference type="InterPro" id="IPR022385">
    <property type="entry name" value="Rhs_assc_core"/>
</dbReference>
<keyword evidence="4" id="KW-1185">Reference proteome</keyword>
<feature type="region of interest" description="Disordered" evidence="1">
    <location>
        <begin position="1"/>
        <end position="39"/>
    </location>
</feature>
<dbReference type="InterPro" id="IPR031325">
    <property type="entry name" value="RHS_repeat"/>
</dbReference>
<dbReference type="NCBIfam" id="TIGR03696">
    <property type="entry name" value="Rhs_assc_core"/>
    <property type="match status" value="1"/>
</dbReference>
<dbReference type="EMBL" id="PYBW01000152">
    <property type="protein sequence ID" value="PYC67394.1"/>
    <property type="molecule type" value="Genomic_DNA"/>
</dbReference>
<protein>
    <recommendedName>
        <fullName evidence="2">Hint domain-containing protein</fullName>
    </recommendedName>
</protein>
<dbReference type="Pfam" id="PF07591">
    <property type="entry name" value="PT-HINT"/>
    <property type="match status" value="1"/>
</dbReference>
<feature type="compositionally biased region" description="Polar residues" evidence="1">
    <location>
        <begin position="1775"/>
        <end position="1786"/>
    </location>
</feature>
<evidence type="ECO:0000313" key="3">
    <source>
        <dbReference type="EMBL" id="PYC67394.1"/>
    </source>
</evidence>
<feature type="compositionally biased region" description="Low complexity" evidence="1">
    <location>
        <begin position="14"/>
        <end position="39"/>
    </location>
</feature>
<dbReference type="Gene3D" id="2.180.10.10">
    <property type="entry name" value="RHS repeat-associated core"/>
    <property type="match status" value="2"/>
</dbReference>
<dbReference type="PROSITE" id="PS50818">
    <property type="entry name" value="INTEIN_C_TER"/>
    <property type="match status" value="1"/>
</dbReference>
<dbReference type="CDD" id="cd00081">
    <property type="entry name" value="Hint"/>
    <property type="match status" value="1"/>
</dbReference>
<evidence type="ECO:0000259" key="2">
    <source>
        <dbReference type="SMART" id="SM00306"/>
    </source>
</evidence>
<dbReference type="InterPro" id="IPR006530">
    <property type="entry name" value="YD"/>
</dbReference>
<comment type="caution">
    <text evidence="3">The sequence shown here is derived from an EMBL/GenBank/DDBJ whole genome shotgun (WGS) entry which is preliminary data.</text>
</comment>
<dbReference type="PANTHER" id="PTHR32305:SF17">
    <property type="entry name" value="TRNA NUCLEASE WAPA"/>
    <property type="match status" value="1"/>
</dbReference>
<dbReference type="InterPro" id="IPR030934">
    <property type="entry name" value="Intein_C"/>
</dbReference>
<feature type="region of interest" description="Disordered" evidence="1">
    <location>
        <begin position="1618"/>
        <end position="1651"/>
    </location>
</feature>
<feature type="domain" description="Hint" evidence="2">
    <location>
        <begin position="2062"/>
        <end position="2163"/>
    </location>
</feature>
<dbReference type="Proteomes" id="UP000248039">
    <property type="component" value="Unassembled WGS sequence"/>
</dbReference>
<evidence type="ECO:0000313" key="4">
    <source>
        <dbReference type="Proteomes" id="UP000248039"/>
    </source>
</evidence>
<accession>A0A2V4MXS9</accession>
<dbReference type="InterPro" id="IPR050708">
    <property type="entry name" value="T6SS_VgrG/RHS"/>
</dbReference>
<feature type="compositionally biased region" description="Polar residues" evidence="1">
    <location>
        <begin position="1239"/>
        <end position="1253"/>
    </location>
</feature>
<evidence type="ECO:0000256" key="1">
    <source>
        <dbReference type="SAM" id="MobiDB-lite"/>
    </source>
</evidence>
<dbReference type="InterPro" id="IPR036844">
    <property type="entry name" value="Hint_dom_sf"/>
</dbReference>
<dbReference type="NCBIfam" id="TIGR01443">
    <property type="entry name" value="intein_Cterm"/>
    <property type="match status" value="1"/>
</dbReference>